<comment type="similarity">
    <text evidence="2">Belongs to the cytochrome P450 family.</text>
</comment>
<dbReference type="Gene3D" id="1.10.630.10">
    <property type="entry name" value="Cytochrome P450"/>
    <property type="match status" value="1"/>
</dbReference>
<evidence type="ECO:0000256" key="1">
    <source>
        <dbReference type="ARBA" id="ARBA00001971"/>
    </source>
</evidence>
<name>A0AAD5PAY7_9FUNG</name>
<sequence>MLWLFFPSIAPVNELISSVLHRLLRHQEIMNELINEQSEVFGDHLYPDAGSTDCFTIESVRKLVKLDSVCRESFRTNKGFTATDRTNVGGESVILSNGVAIPPGQDVLLNSWINHQDSKLQRDNIGNYEKFEPFRHLETNHRVTRTGDDFMLFGVGKHVCP</sequence>
<dbReference type="GO" id="GO:0004497">
    <property type="term" value="F:monooxygenase activity"/>
    <property type="evidence" value="ECO:0007669"/>
    <property type="project" value="InterPro"/>
</dbReference>
<dbReference type="PANTHER" id="PTHR46206">
    <property type="entry name" value="CYTOCHROME P450"/>
    <property type="match status" value="1"/>
</dbReference>
<dbReference type="GO" id="GO:0016705">
    <property type="term" value="F:oxidoreductase activity, acting on paired donors, with incorporation or reduction of molecular oxygen"/>
    <property type="evidence" value="ECO:0007669"/>
    <property type="project" value="InterPro"/>
</dbReference>
<evidence type="ECO:0000313" key="5">
    <source>
        <dbReference type="Proteomes" id="UP001209540"/>
    </source>
</evidence>
<dbReference type="Pfam" id="PF00067">
    <property type="entry name" value="p450"/>
    <property type="match status" value="1"/>
</dbReference>
<dbReference type="AlphaFoldDB" id="A0AAD5PAY7"/>
<gene>
    <name evidence="4" type="ORF">BDA99DRAFT_445271</name>
</gene>
<evidence type="ECO:0000256" key="2">
    <source>
        <dbReference type="ARBA" id="ARBA00010617"/>
    </source>
</evidence>
<dbReference type="EMBL" id="JAIXMP010000033">
    <property type="protein sequence ID" value="KAI9250131.1"/>
    <property type="molecule type" value="Genomic_DNA"/>
</dbReference>
<dbReference type="Proteomes" id="UP001209540">
    <property type="component" value="Unassembled WGS sequence"/>
</dbReference>
<protein>
    <submittedName>
        <fullName evidence="4">Cytochrome P450</fullName>
    </submittedName>
</protein>
<keyword evidence="5" id="KW-1185">Reference proteome</keyword>
<organism evidence="4 5">
    <name type="scientific">Phascolomyces articulosus</name>
    <dbReference type="NCBI Taxonomy" id="60185"/>
    <lineage>
        <taxon>Eukaryota</taxon>
        <taxon>Fungi</taxon>
        <taxon>Fungi incertae sedis</taxon>
        <taxon>Mucoromycota</taxon>
        <taxon>Mucoromycotina</taxon>
        <taxon>Mucoromycetes</taxon>
        <taxon>Mucorales</taxon>
        <taxon>Lichtheimiaceae</taxon>
        <taxon>Phascolomyces</taxon>
    </lineage>
</organism>
<evidence type="ECO:0000256" key="3">
    <source>
        <dbReference type="ARBA" id="ARBA00022723"/>
    </source>
</evidence>
<proteinExistence type="inferred from homology"/>
<reference evidence="4" key="1">
    <citation type="journal article" date="2022" name="IScience">
        <title>Evolution of zygomycete secretomes and the origins of terrestrial fungal ecologies.</title>
        <authorList>
            <person name="Chang Y."/>
            <person name="Wang Y."/>
            <person name="Mondo S."/>
            <person name="Ahrendt S."/>
            <person name="Andreopoulos W."/>
            <person name="Barry K."/>
            <person name="Beard J."/>
            <person name="Benny G.L."/>
            <person name="Blankenship S."/>
            <person name="Bonito G."/>
            <person name="Cuomo C."/>
            <person name="Desiro A."/>
            <person name="Gervers K.A."/>
            <person name="Hundley H."/>
            <person name="Kuo A."/>
            <person name="LaButti K."/>
            <person name="Lang B.F."/>
            <person name="Lipzen A."/>
            <person name="O'Donnell K."/>
            <person name="Pangilinan J."/>
            <person name="Reynolds N."/>
            <person name="Sandor L."/>
            <person name="Smith M.E."/>
            <person name="Tsang A."/>
            <person name="Grigoriev I.V."/>
            <person name="Stajich J.E."/>
            <person name="Spatafora J.W."/>
        </authorList>
    </citation>
    <scope>NUCLEOTIDE SEQUENCE</scope>
    <source>
        <strain evidence="4">RSA 2281</strain>
    </source>
</reference>
<dbReference type="InterPro" id="IPR001128">
    <property type="entry name" value="Cyt_P450"/>
</dbReference>
<comment type="caution">
    <text evidence="4">The sequence shown here is derived from an EMBL/GenBank/DDBJ whole genome shotgun (WGS) entry which is preliminary data.</text>
</comment>
<reference evidence="4" key="2">
    <citation type="submission" date="2023-02" db="EMBL/GenBank/DDBJ databases">
        <authorList>
            <consortium name="DOE Joint Genome Institute"/>
            <person name="Mondo S.J."/>
            <person name="Chang Y."/>
            <person name="Wang Y."/>
            <person name="Ahrendt S."/>
            <person name="Andreopoulos W."/>
            <person name="Barry K."/>
            <person name="Beard J."/>
            <person name="Benny G.L."/>
            <person name="Blankenship S."/>
            <person name="Bonito G."/>
            <person name="Cuomo C."/>
            <person name="Desiro A."/>
            <person name="Gervers K.A."/>
            <person name="Hundley H."/>
            <person name="Kuo A."/>
            <person name="LaButti K."/>
            <person name="Lang B.F."/>
            <person name="Lipzen A."/>
            <person name="O'Donnell K."/>
            <person name="Pangilinan J."/>
            <person name="Reynolds N."/>
            <person name="Sandor L."/>
            <person name="Smith M.W."/>
            <person name="Tsang A."/>
            <person name="Grigoriev I.V."/>
            <person name="Stajich J.E."/>
            <person name="Spatafora J.W."/>
        </authorList>
    </citation>
    <scope>NUCLEOTIDE SEQUENCE</scope>
    <source>
        <strain evidence="4">RSA 2281</strain>
    </source>
</reference>
<dbReference type="GO" id="GO:0005506">
    <property type="term" value="F:iron ion binding"/>
    <property type="evidence" value="ECO:0007669"/>
    <property type="project" value="InterPro"/>
</dbReference>
<keyword evidence="3" id="KW-0479">Metal-binding</keyword>
<comment type="cofactor">
    <cofactor evidence="1">
        <name>heme</name>
        <dbReference type="ChEBI" id="CHEBI:30413"/>
    </cofactor>
</comment>
<dbReference type="SUPFAM" id="SSF48264">
    <property type="entry name" value="Cytochrome P450"/>
    <property type="match status" value="1"/>
</dbReference>
<evidence type="ECO:0000313" key="4">
    <source>
        <dbReference type="EMBL" id="KAI9250131.1"/>
    </source>
</evidence>
<dbReference type="GO" id="GO:0020037">
    <property type="term" value="F:heme binding"/>
    <property type="evidence" value="ECO:0007669"/>
    <property type="project" value="InterPro"/>
</dbReference>
<dbReference type="InterPro" id="IPR036396">
    <property type="entry name" value="Cyt_P450_sf"/>
</dbReference>
<accession>A0AAD5PAY7</accession>